<evidence type="ECO:0000256" key="6">
    <source>
        <dbReference type="ARBA" id="ARBA00023242"/>
    </source>
</evidence>
<evidence type="ECO:0000313" key="10">
    <source>
        <dbReference type="EMBL" id="PRQ16292.1"/>
    </source>
</evidence>
<keyword evidence="6" id="KW-0539">Nucleus</keyword>
<dbReference type="SMART" id="SM00355">
    <property type="entry name" value="ZnF_C2H2"/>
    <property type="match status" value="3"/>
</dbReference>
<reference evidence="10 11" key="1">
    <citation type="journal article" date="2018" name="Nat. Genet.">
        <title>The Rosa genome provides new insights in the design of modern roses.</title>
        <authorList>
            <person name="Bendahmane M."/>
        </authorList>
    </citation>
    <scope>NUCLEOTIDE SEQUENCE [LARGE SCALE GENOMIC DNA]</scope>
    <source>
        <strain evidence="11">cv. Old Blush</strain>
    </source>
</reference>
<dbReference type="Pfam" id="PF12874">
    <property type="entry name" value="zf-met"/>
    <property type="match status" value="3"/>
</dbReference>
<keyword evidence="11" id="KW-1185">Reference proteome</keyword>
<protein>
    <submittedName>
        <fullName evidence="10">Putative transcription factor C2H2 family</fullName>
    </submittedName>
</protein>
<feature type="domain" description="U1-type" evidence="9">
    <location>
        <begin position="164"/>
        <end position="198"/>
    </location>
</feature>
<keyword evidence="2" id="KW-0479">Metal-binding</keyword>
<evidence type="ECO:0000313" key="11">
    <source>
        <dbReference type="Proteomes" id="UP000238479"/>
    </source>
</evidence>
<comment type="subcellular location">
    <subcellularLocation>
        <location evidence="1">Nucleus</location>
    </subcellularLocation>
</comment>
<evidence type="ECO:0000256" key="4">
    <source>
        <dbReference type="ARBA" id="ARBA00022771"/>
    </source>
</evidence>
<feature type="domain" description="C2H2-type" evidence="8">
    <location>
        <begin position="167"/>
        <end position="191"/>
    </location>
</feature>
<dbReference type="InterPro" id="IPR051868">
    <property type="entry name" value="ZN346_ZMAT4"/>
</dbReference>
<keyword evidence="3" id="KW-0677">Repeat</keyword>
<dbReference type="GO" id="GO:0005634">
    <property type="term" value="C:nucleus"/>
    <property type="evidence" value="ECO:0007669"/>
    <property type="project" value="UniProtKB-SubCell"/>
</dbReference>
<feature type="domain" description="C2H2-type" evidence="8">
    <location>
        <begin position="320"/>
        <end position="344"/>
    </location>
</feature>
<feature type="domain" description="C2H2-type" evidence="8">
    <location>
        <begin position="231"/>
        <end position="255"/>
    </location>
</feature>
<dbReference type="SMART" id="SM00451">
    <property type="entry name" value="ZnF_U1"/>
    <property type="match status" value="3"/>
</dbReference>
<accession>A0A2P6P2Z6</accession>
<evidence type="ECO:0000256" key="5">
    <source>
        <dbReference type="ARBA" id="ARBA00022833"/>
    </source>
</evidence>
<proteinExistence type="predicted"/>
<evidence type="ECO:0000256" key="1">
    <source>
        <dbReference type="ARBA" id="ARBA00004123"/>
    </source>
</evidence>
<dbReference type="InterPro" id="IPR036236">
    <property type="entry name" value="Znf_C2H2_sf"/>
</dbReference>
<dbReference type="EMBL" id="PDCK01000045">
    <property type="protein sequence ID" value="PRQ16292.1"/>
    <property type="molecule type" value="Genomic_DNA"/>
</dbReference>
<dbReference type="GO" id="GO:0003676">
    <property type="term" value="F:nucleic acid binding"/>
    <property type="evidence" value="ECO:0007669"/>
    <property type="project" value="InterPro"/>
</dbReference>
<dbReference type="OMA" id="CNSHEVF"/>
<feature type="domain" description="U1-type" evidence="9">
    <location>
        <begin position="228"/>
        <end position="262"/>
    </location>
</feature>
<evidence type="ECO:0000259" key="9">
    <source>
        <dbReference type="SMART" id="SM00451"/>
    </source>
</evidence>
<dbReference type="OrthoDB" id="434647at2759"/>
<feature type="region of interest" description="Disordered" evidence="7">
    <location>
        <begin position="265"/>
        <end position="302"/>
    </location>
</feature>
<dbReference type="InterPro" id="IPR003604">
    <property type="entry name" value="Matrin/U1-like-C_Znf_C2H2"/>
</dbReference>
<comment type="caution">
    <text evidence="10">The sequence shown here is derived from an EMBL/GenBank/DDBJ whole genome shotgun (WGS) entry which is preliminary data.</text>
</comment>
<dbReference type="PANTHER" id="PTHR46144:SF6">
    <property type="entry name" value="C2H2-TYPE DOMAIN-CONTAINING PROTEIN"/>
    <property type="match status" value="1"/>
</dbReference>
<keyword evidence="4" id="KW-0863">Zinc-finger</keyword>
<keyword evidence="5" id="KW-0862">Zinc</keyword>
<evidence type="ECO:0000256" key="3">
    <source>
        <dbReference type="ARBA" id="ARBA00022737"/>
    </source>
</evidence>
<dbReference type="PANTHER" id="PTHR46144">
    <property type="entry name" value="ZINC FINGER PROTEIN 385B-LIKE"/>
    <property type="match status" value="1"/>
</dbReference>
<dbReference type="Gene3D" id="3.30.160.60">
    <property type="entry name" value="Classic Zinc Finger"/>
    <property type="match status" value="3"/>
</dbReference>
<evidence type="ECO:0000259" key="8">
    <source>
        <dbReference type="SMART" id="SM00355"/>
    </source>
</evidence>
<gene>
    <name evidence="10" type="ORF">RchiOBHm_Chr7g0182621</name>
</gene>
<dbReference type="Gramene" id="PRQ16292">
    <property type="protein sequence ID" value="PRQ16292"/>
    <property type="gene ID" value="RchiOBHm_Chr7g0182621"/>
</dbReference>
<sequence length="359" mass="38731">MFNSSQYPATFTYQYPNTTFDPNTQFSYFPPVASDHPPGVDPGPNSGPYPLTHVGLQSHLPFGEDPNAPSHGWLVNQAVPISYDASIKSLNESLLVPTNANSLWNSIWTDQPNAFPGTSNGTDNASLPSEMSGAGGQVMCGSTSAVAGEELGTKRRKVDAAAVGFVKICEMCNVTTHSPDVYKKHLAGKRHAAQANLMHRRAGLNSAPAIQSKSNGIWKKDPNKVKLVQCVWCEFCKIYCNSQDVYVKHIVGRKHQRNLDQLEKLKNKGTAPTTNVPSGARNPQIGPMEKTSQSKAPSQEDLEMKKQKVIRGGAAAGEVRTCNICNVVCNSQIAFSFHLSGQKHAAMVAKQPLEAGSGV</sequence>
<evidence type="ECO:0000256" key="2">
    <source>
        <dbReference type="ARBA" id="ARBA00022723"/>
    </source>
</evidence>
<dbReference type="InterPro" id="IPR013087">
    <property type="entry name" value="Znf_C2H2_type"/>
</dbReference>
<dbReference type="AlphaFoldDB" id="A0A2P6P2Z6"/>
<organism evidence="10 11">
    <name type="scientific">Rosa chinensis</name>
    <name type="common">China rose</name>
    <dbReference type="NCBI Taxonomy" id="74649"/>
    <lineage>
        <taxon>Eukaryota</taxon>
        <taxon>Viridiplantae</taxon>
        <taxon>Streptophyta</taxon>
        <taxon>Embryophyta</taxon>
        <taxon>Tracheophyta</taxon>
        <taxon>Spermatophyta</taxon>
        <taxon>Magnoliopsida</taxon>
        <taxon>eudicotyledons</taxon>
        <taxon>Gunneridae</taxon>
        <taxon>Pentapetalae</taxon>
        <taxon>rosids</taxon>
        <taxon>fabids</taxon>
        <taxon>Rosales</taxon>
        <taxon>Rosaceae</taxon>
        <taxon>Rosoideae</taxon>
        <taxon>Rosoideae incertae sedis</taxon>
        <taxon>Rosa</taxon>
    </lineage>
</organism>
<dbReference type="GO" id="GO:0008270">
    <property type="term" value="F:zinc ion binding"/>
    <property type="evidence" value="ECO:0007669"/>
    <property type="project" value="UniProtKB-KW"/>
</dbReference>
<dbReference type="Proteomes" id="UP000238479">
    <property type="component" value="Chromosome 7"/>
</dbReference>
<feature type="domain" description="U1-type" evidence="9">
    <location>
        <begin position="317"/>
        <end position="351"/>
    </location>
</feature>
<name>A0A2P6P2Z6_ROSCH</name>
<dbReference type="SUPFAM" id="SSF57667">
    <property type="entry name" value="beta-beta-alpha zinc fingers"/>
    <property type="match status" value="3"/>
</dbReference>
<evidence type="ECO:0000256" key="7">
    <source>
        <dbReference type="SAM" id="MobiDB-lite"/>
    </source>
</evidence>